<feature type="non-terminal residue" evidence="1">
    <location>
        <position position="1"/>
    </location>
</feature>
<dbReference type="EMBL" id="HACG01049622">
    <property type="protein sequence ID" value="CEK96487.1"/>
    <property type="molecule type" value="Transcribed_RNA"/>
</dbReference>
<reference evidence="1" key="1">
    <citation type="submission" date="2014-12" db="EMBL/GenBank/DDBJ databases">
        <title>Insight into the proteome of Arion vulgaris.</title>
        <authorList>
            <person name="Aradska J."/>
            <person name="Bulat T."/>
            <person name="Smidak R."/>
            <person name="Sarate P."/>
            <person name="Gangsoo J."/>
            <person name="Sialana F."/>
            <person name="Bilban M."/>
            <person name="Lubec G."/>
        </authorList>
    </citation>
    <scope>NUCLEOTIDE SEQUENCE</scope>
    <source>
        <tissue evidence="1">Skin</tissue>
    </source>
</reference>
<gene>
    <name evidence="1" type="primary">ORF212263</name>
</gene>
<accession>A0A0B7BUA8</accession>
<evidence type="ECO:0000313" key="1">
    <source>
        <dbReference type="EMBL" id="CEK96487.1"/>
    </source>
</evidence>
<name>A0A0B7BUA8_9EUPU</name>
<proteinExistence type="predicted"/>
<organism evidence="1">
    <name type="scientific">Arion vulgaris</name>
    <dbReference type="NCBI Taxonomy" id="1028688"/>
    <lineage>
        <taxon>Eukaryota</taxon>
        <taxon>Metazoa</taxon>
        <taxon>Spiralia</taxon>
        <taxon>Lophotrochozoa</taxon>
        <taxon>Mollusca</taxon>
        <taxon>Gastropoda</taxon>
        <taxon>Heterobranchia</taxon>
        <taxon>Euthyneura</taxon>
        <taxon>Panpulmonata</taxon>
        <taxon>Eupulmonata</taxon>
        <taxon>Stylommatophora</taxon>
        <taxon>Helicina</taxon>
        <taxon>Arionoidea</taxon>
        <taxon>Arionidae</taxon>
        <taxon>Arion</taxon>
    </lineage>
</organism>
<sequence>NATVNPVHYYSEDQNHFPNTNKTKNKYINKTRCETKITSNNQGIDNVRNFEYLVNINRDYI</sequence>
<protein>
    <submittedName>
        <fullName evidence="1">Uncharacterized protein</fullName>
    </submittedName>
</protein>
<dbReference type="AlphaFoldDB" id="A0A0B7BUA8"/>